<dbReference type="InterPro" id="IPR018461">
    <property type="entry name" value="Na/H_Antiport_NhaC-like_C"/>
</dbReference>
<comment type="caution">
    <text evidence="8">The sequence shown here is derived from an EMBL/GenBank/DDBJ whole genome shotgun (WGS) entry which is preliminary data.</text>
</comment>
<dbReference type="PANTHER" id="PTHR43478">
    <property type="entry name" value="NA+/H+ ANTIPORTER-RELATED"/>
    <property type="match status" value="1"/>
</dbReference>
<evidence type="ECO:0000256" key="3">
    <source>
        <dbReference type="ARBA" id="ARBA00022692"/>
    </source>
</evidence>
<dbReference type="EMBL" id="JBHTIR010000562">
    <property type="protein sequence ID" value="MFD0851537.1"/>
    <property type="molecule type" value="Genomic_DNA"/>
</dbReference>
<dbReference type="PANTHER" id="PTHR43478:SF1">
    <property type="entry name" value="NA+_H+ ANTIPORTER NHAC-LIKE C-TERMINAL DOMAIN-CONTAINING PROTEIN"/>
    <property type="match status" value="1"/>
</dbReference>
<keyword evidence="2" id="KW-1003">Cell membrane</keyword>
<evidence type="ECO:0000256" key="2">
    <source>
        <dbReference type="ARBA" id="ARBA00022475"/>
    </source>
</evidence>
<feature type="transmembrane region" description="Helical" evidence="6">
    <location>
        <begin position="49"/>
        <end position="80"/>
    </location>
</feature>
<keyword evidence="9" id="KW-1185">Reference proteome</keyword>
<keyword evidence="4 6" id="KW-1133">Transmembrane helix</keyword>
<comment type="subcellular location">
    <subcellularLocation>
        <location evidence="1">Cell membrane</location>
        <topology evidence="1">Multi-pass membrane protein</topology>
    </subcellularLocation>
</comment>
<keyword evidence="5 6" id="KW-0472">Membrane</keyword>
<gene>
    <name evidence="8" type="ORF">ACFQ07_04870</name>
</gene>
<organism evidence="8 9">
    <name type="scientific">Actinomadura adrarensis</name>
    <dbReference type="NCBI Taxonomy" id="1819600"/>
    <lineage>
        <taxon>Bacteria</taxon>
        <taxon>Bacillati</taxon>
        <taxon>Actinomycetota</taxon>
        <taxon>Actinomycetes</taxon>
        <taxon>Streptosporangiales</taxon>
        <taxon>Thermomonosporaceae</taxon>
        <taxon>Actinomadura</taxon>
    </lineage>
</organism>
<evidence type="ECO:0000256" key="6">
    <source>
        <dbReference type="SAM" id="Phobius"/>
    </source>
</evidence>
<sequence length="165" mass="16876">MWQIGRASAVGAASMWIAVVVVFLAWVTAEIISEVGIGEYVAGFISGDLAIALLPAILFLLASFISFSMGSTFGTFGLILPIAAEIAASTDLDMLVPAFGAVLAGAIFGDHTSPLSDTTILSSIGSGIQVIEHVTTQLPYALVCSAASLLGFVVLGLTRNTAIGL</sequence>
<evidence type="ECO:0000313" key="8">
    <source>
        <dbReference type="EMBL" id="MFD0851537.1"/>
    </source>
</evidence>
<evidence type="ECO:0000256" key="1">
    <source>
        <dbReference type="ARBA" id="ARBA00004651"/>
    </source>
</evidence>
<feature type="transmembrane region" description="Helical" evidence="6">
    <location>
        <begin position="7"/>
        <end position="29"/>
    </location>
</feature>
<evidence type="ECO:0000256" key="5">
    <source>
        <dbReference type="ARBA" id="ARBA00023136"/>
    </source>
</evidence>
<keyword evidence="3 6" id="KW-0812">Transmembrane</keyword>
<feature type="transmembrane region" description="Helical" evidence="6">
    <location>
        <begin position="138"/>
        <end position="157"/>
    </location>
</feature>
<evidence type="ECO:0000259" key="7">
    <source>
        <dbReference type="Pfam" id="PF03553"/>
    </source>
</evidence>
<dbReference type="Proteomes" id="UP001597083">
    <property type="component" value="Unassembled WGS sequence"/>
</dbReference>
<proteinExistence type="predicted"/>
<protein>
    <submittedName>
        <fullName evidence="8">Na+/H+ antiporter NhaC family protein</fullName>
    </submittedName>
</protein>
<accession>A0ABW3CDD0</accession>
<evidence type="ECO:0000313" key="9">
    <source>
        <dbReference type="Proteomes" id="UP001597083"/>
    </source>
</evidence>
<feature type="domain" description="Na+/H+ antiporter NhaC-like C-terminal" evidence="7">
    <location>
        <begin position="10"/>
        <end position="157"/>
    </location>
</feature>
<reference evidence="9" key="1">
    <citation type="journal article" date="2019" name="Int. J. Syst. Evol. Microbiol.">
        <title>The Global Catalogue of Microorganisms (GCM) 10K type strain sequencing project: providing services to taxonomists for standard genome sequencing and annotation.</title>
        <authorList>
            <consortium name="The Broad Institute Genomics Platform"/>
            <consortium name="The Broad Institute Genome Sequencing Center for Infectious Disease"/>
            <person name="Wu L."/>
            <person name="Ma J."/>
        </authorList>
    </citation>
    <scope>NUCLEOTIDE SEQUENCE [LARGE SCALE GENOMIC DNA]</scope>
    <source>
        <strain evidence="9">JCM 31696</strain>
    </source>
</reference>
<evidence type="ECO:0000256" key="4">
    <source>
        <dbReference type="ARBA" id="ARBA00022989"/>
    </source>
</evidence>
<dbReference type="Pfam" id="PF03553">
    <property type="entry name" value="Na_H_antiporter"/>
    <property type="match status" value="1"/>
</dbReference>
<name>A0ABW3CDD0_9ACTN</name>
<feature type="non-terminal residue" evidence="8">
    <location>
        <position position="165"/>
    </location>
</feature>